<proteinExistence type="predicted"/>
<reference evidence="3" key="1">
    <citation type="submission" date="2015-01" db="EMBL/GenBank/DDBJ databases">
        <authorList>
            <person name="Manzoor Shahid"/>
            <person name="Zubair Saima"/>
        </authorList>
    </citation>
    <scope>NUCLEOTIDE SEQUENCE [LARGE SCALE GENOMIC DNA]</scope>
    <source>
        <strain evidence="3">V1</strain>
    </source>
</reference>
<dbReference type="EMBL" id="CDNC01000015">
    <property type="protein sequence ID" value="CEM61915.1"/>
    <property type="molecule type" value="Genomic_DNA"/>
</dbReference>
<evidence type="ECO:0000256" key="1">
    <source>
        <dbReference type="SAM" id="Phobius"/>
    </source>
</evidence>
<dbReference type="Proteomes" id="UP000042527">
    <property type="component" value="Unassembled WGS sequence"/>
</dbReference>
<protein>
    <submittedName>
        <fullName evidence="2">Uncharacterized protein</fullName>
    </submittedName>
</protein>
<gene>
    <name evidence="2" type="ORF">TPHV1_220039</name>
</gene>
<dbReference type="AlphaFoldDB" id="A0A0B7GY69"/>
<keyword evidence="3" id="KW-1185">Reference proteome</keyword>
<evidence type="ECO:0000313" key="3">
    <source>
        <dbReference type="Proteomes" id="UP000042527"/>
    </source>
</evidence>
<keyword evidence="1" id="KW-0472">Membrane</keyword>
<accession>A0A0B7GY69</accession>
<organism evidence="2 3">
    <name type="scientific">Treponema phagedenis</name>
    <dbReference type="NCBI Taxonomy" id="162"/>
    <lineage>
        <taxon>Bacteria</taxon>
        <taxon>Pseudomonadati</taxon>
        <taxon>Spirochaetota</taxon>
        <taxon>Spirochaetia</taxon>
        <taxon>Spirochaetales</taxon>
        <taxon>Treponemataceae</taxon>
        <taxon>Treponema</taxon>
    </lineage>
</organism>
<name>A0A0B7GY69_TREPH</name>
<keyword evidence="1" id="KW-1133">Transmembrane helix</keyword>
<keyword evidence="1" id="KW-0812">Transmembrane</keyword>
<evidence type="ECO:0000313" key="2">
    <source>
        <dbReference type="EMBL" id="CEM61915.1"/>
    </source>
</evidence>
<feature type="transmembrane region" description="Helical" evidence="1">
    <location>
        <begin position="20"/>
        <end position="38"/>
    </location>
</feature>
<sequence>MSIACQYGILQLFMISKLKILIIFGFGFIYTIYILTTIQASENILWVETCKKRFSA</sequence>